<dbReference type="Gene3D" id="2.130.10.10">
    <property type="entry name" value="YVTN repeat-like/Quinoprotein amine dehydrogenase"/>
    <property type="match status" value="2"/>
</dbReference>
<dbReference type="HOGENOM" id="CLU_066072_0_0_1"/>
<dbReference type="InterPro" id="IPR015943">
    <property type="entry name" value="WD40/YVTN_repeat-like_dom_sf"/>
</dbReference>
<dbReference type="Pfam" id="PF00400">
    <property type="entry name" value="WD40"/>
    <property type="match status" value="1"/>
</dbReference>
<reference evidence="2" key="1">
    <citation type="journal article" date="2014" name="Proc. Natl. Acad. Sci. U.S.A.">
        <title>Extensive sampling of basidiomycete genomes demonstrates inadequacy of the white-rot/brown-rot paradigm for wood decay fungi.</title>
        <authorList>
            <person name="Riley R."/>
            <person name="Salamov A.A."/>
            <person name="Brown D.W."/>
            <person name="Nagy L.G."/>
            <person name="Floudas D."/>
            <person name="Held B.W."/>
            <person name="Levasseur A."/>
            <person name="Lombard V."/>
            <person name="Morin E."/>
            <person name="Otillar R."/>
            <person name="Lindquist E.A."/>
            <person name="Sun H."/>
            <person name="LaButti K.M."/>
            <person name="Schmutz J."/>
            <person name="Jabbour D."/>
            <person name="Luo H."/>
            <person name="Baker S.E."/>
            <person name="Pisabarro A.G."/>
            <person name="Walton J.D."/>
            <person name="Blanchette R.A."/>
            <person name="Henrissat B."/>
            <person name="Martin F."/>
            <person name="Cullen D."/>
            <person name="Hibbett D.S."/>
            <person name="Grigoriev I.V."/>
        </authorList>
    </citation>
    <scope>NUCLEOTIDE SEQUENCE [LARGE SCALE GENOMIC DNA]</scope>
    <source>
        <strain evidence="2">PC15</strain>
    </source>
</reference>
<gene>
    <name evidence="1" type="ORF">PLEOSDRAFT_1031274</name>
</gene>
<evidence type="ECO:0000313" key="1">
    <source>
        <dbReference type="EMBL" id="KDQ33435.1"/>
    </source>
</evidence>
<name>A0A067P2H2_PLEO1</name>
<dbReference type="STRING" id="1137138.A0A067P2H2"/>
<dbReference type="EMBL" id="KL198004">
    <property type="protein sequence ID" value="KDQ33435.1"/>
    <property type="molecule type" value="Genomic_DNA"/>
</dbReference>
<dbReference type="OrthoDB" id="2161379at2759"/>
<dbReference type="Proteomes" id="UP000027073">
    <property type="component" value="Unassembled WGS sequence"/>
</dbReference>
<dbReference type="VEuPathDB" id="FungiDB:PLEOSDRAFT_1031274"/>
<dbReference type="PANTHER" id="PTHR44666:SF1">
    <property type="entry name" value="WD REPEAT-CONTAINING PROTEIN 53"/>
    <property type="match status" value="1"/>
</dbReference>
<dbReference type="InterPro" id="IPR042453">
    <property type="entry name" value="WDR53"/>
</dbReference>
<protein>
    <recommendedName>
        <fullName evidence="3">Anaphase-promoting complex subunit 4 WD40 domain-containing protein</fullName>
    </recommendedName>
</protein>
<dbReference type="SUPFAM" id="SSF50978">
    <property type="entry name" value="WD40 repeat-like"/>
    <property type="match status" value="1"/>
</dbReference>
<dbReference type="SMART" id="SM00320">
    <property type="entry name" value="WD40"/>
    <property type="match status" value="4"/>
</dbReference>
<dbReference type="InterPro" id="IPR001680">
    <property type="entry name" value="WD40_rpt"/>
</dbReference>
<dbReference type="AlphaFoldDB" id="A0A067P2H2"/>
<dbReference type="PANTHER" id="PTHR44666">
    <property type="entry name" value="WD REPEAT-CONTAINING PROTEIN 53"/>
    <property type="match status" value="1"/>
</dbReference>
<sequence length="359" mass="38615">MHESELPTLWPFSYERCLRLPGQVTCLNLGGGGHIYAGSSDGSVRVYDSISLKVLKAIQGLGDEVASIVCCPKPDQVLDDIDISVGCRVCLELSRLESQKLIQKPSDALMSINVGEDDDINQLSLSGNKDRLAFCCDSGTVGVVDLASKVVSTMKAKHSSICGCVKFIPNRPSELFSAGYDHALYHFDFSQRKLLSVYNIREYALAASGMTLSPPFVMSTAISSTGTFAAGTADGRLLLGYGGERGSAHARNKRSKKWDGLKTDYIIELKPAEGPIVAVSFVGDSHLLVCTLMGSITRLAVQRDDKGGVKLETEWTIQAKDIEKVNSLVIVPDGTRIILGGLDKKGGGIIEIWNDATVV</sequence>
<organism evidence="1 2">
    <name type="scientific">Pleurotus ostreatus (strain PC15)</name>
    <name type="common">Oyster mushroom</name>
    <dbReference type="NCBI Taxonomy" id="1137138"/>
    <lineage>
        <taxon>Eukaryota</taxon>
        <taxon>Fungi</taxon>
        <taxon>Dikarya</taxon>
        <taxon>Basidiomycota</taxon>
        <taxon>Agaricomycotina</taxon>
        <taxon>Agaricomycetes</taxon>
        <taxon>Agaricomycetidae</taxon>
        <taxon>Agaricales</taxon>
        <taxon>Pleurotineae</taxon>
        <taxon>Pleurotaceae</taxon>
        <taxon>Pleurotus</taxon>
    </lineage>
</organism>
<dbReference type="InParanoid" id="A0A067P2H2"/>
<evidence type="ECO:0000313" key="2">
    <source>
        <dbReference type="Proteomes" id="UP000027073"/>
    </source>
</evidence>
<proteinExistence type="predicted"/>
<dbReference type="InterPro" id="IPR036322">
    <property type="entry name" value="WD40_repeat_dom_sf"/>
</dbReference>
<evidence type="ECO:0008006" key="3">
    <source>
        <dbReference type="Google" id="ProtNLM"/>
    </source>
</evidence>
<accession>A0A067P2H2</accession>